<evidence type="ECO:0000256" key="7">
    <source>
        <dbReference type="ARBA" id="ARBA00022692"/>
    </source>
</evidence>
<comment type="caution">
    <text evidence="16">The sequence shown here is derived from an EMBL/GenBank/DDBJ whole genome shotgun (WGS) entry which is preliminary data.</text>
</comment>
<dbReference type="GO" id="GO:0000155">
    <property type="term" value="F:phosphorelay sensor kinase activity"/>
    <property type="evidence" value="ECO:0007669"/>
    <property type="project" value="InterPro"/>
</dbReference>
<dbReference type="InterPro" id="IPR036890">
    <property type="entry name" value="HATPase_C_sf"/>
</dbReference>
<keyword evidence="11 13" id="KW-0472">Membrane</keyword>
<dbReference type="Proteomes" id="UP000630097">
    <property type="component" value="Unassembled WGS sequence"/>
</dbReference>
<evidence type="ECO:0000256" key="11">
    <source>
        <dbReference type="ARBA" id="ARBA00023136"/>
    </source>
</evidence>
<dbReference type="EC" id="2.7.13.3" evidence="4"/>
<dbReference type="Gene3D" id="6.10.340.10">
    <property type="match status" value="1"/>
</dbReference>
<comment type="catalytic activity">
    <reaction evidence="1">
        <text>ATP + protein L-histidine = ADP + protein N-phospho-L-histidine.</text>
        <dbReference type="EC" id="2.7.13.3"/>
    </reaction>
</comment>
<dbReference type="PRINTS" id="PR00344">
    <property type="entry name" value="BCTRLSENSOR"/>
</dbReference>
<dbReference type="InterPro" id="IPR003660">
    <property type="entry name" value="HAMP_dom"/>
</dbReference>
<dbReference type="SMART" id="SM00388">
    <property type="entry name" value="HisKA"/>
    <property type="match status" value="1"/>
</dbReference>
<comment type="subcellular location">
    <subcellularLocation>
        <location evidence="3">Cell membrane</location>
    </subcellularLocation>
    <subcellularLocation>
        <location evidence="2">Membrane</location>
        <topology evidence="2">Multi-pass membrane protein</topology>
    </subcellularLocation>
</comment>
<name>A0A8J3M3Y5_9ACTN</name>
<evidence type="ECO:0000256" key="12">
    <source>
        <dbReference type="SAM" id="Coils"/>
    </source>
</evidence>
<evidence type="ECO:0000256" key="5">
    <source>
        <dbReference type="ARBA" id="ARBA00022553"/>
    </source>
</evidence>
<proteinExistence type="predicted"/>
<dbReference type="PANTHER" id="PTHR45436:SF15">
    <property type="entry name" value="SENSOR HISTIDINE KINASE CUSS"/>
    <property type="match status" value="1"/>
</dbReference>
<dbReference type="GO" id="GO:0005886">
    <property type="term" value="C:plasma membrane"/>
    <property type="evidence" value="ECO:0007669"/>
    <property type="project" value="UniProtKB-SubCell"/>
</dbReference>
<dbReference type="SMART" id="SM00387">
    <property type="entry name" value="HATPase_c"/>
    <property type="match status" value="1"/>
</dbReference>
<evidence type="ECO:0000259" key="14">
    <source>
        <dbReference type="PROSITE" id="PS50109"/>
    </source>
</evidence>
<evidence type="ECO:0000256" key="3">
    <source>
        <dbReference type="ARBA" id="ARBA00004236"/>
    </source>
</evidence>
<accession>A0A8J3M3Y5</accession>
<feature type="transmembrane region" description="Helical" evidence="13">
    <location>
        <begin position="7"/>
        <end position="27"/>
    </location>
</feature>
<dbReference type="PROSITE" id="PS50885">
    <property type="entry name" value="HAMP"/>
    <property type="match status" value="1"/>
</dbReference>
<evidence type="ECO:0000256" key="4">
    <source>
        <dbReference type="ARBA" id="ARBA00012438"/>
    </source>
</evidence>
<organism evidence="16 17">
    <name type="scientific">Planotetraspora kaengkrachanensis</name>
    <dbReference type="NCBI Taxonomy" id="575193"/>
    <lineage>
        <taxon>Bacteria</taxon>
        <taxon>Bacillati</taxon>
        <taxon>Actinomycetota</taxon>
        <taxon>Actinomycetes</taxon>
        <taxon>Streptosporangiales</taxon>
        <taxon>Streptosporangiaceae</taxon>
        <taxon>Planotetraspora</taxon>
    </lineage>
</organism>
<feature type="coiled-coil region" evidence="12">
    <location>
        <begin position="41"/>
        <end position="68"/>
    </location>
</feature>
<feature type="transmembrane region" description="Helical" evidence="13">
    <location>
        <begin position="73"/>
        <end position="96"/>
    </location>
</feature>
<feature type="domain" description="Histidine kinase" evidence="14">
    <location>
        <begin position="158"/>
        <end position="375"/>
    </location>
</feature>
<sequence length="382" mass="40200">MRQRFTALYGVLFLLSAVGLLAITNVVSLGSRISAHEGDPATGARLTLENAQQQIALLQSRLSEMEALQSRRLLAGSVIALAVMVVVSFVLGRVVAGRVLRPLRTITAATRRISADNLHERLAVPGPADEVKDLADTIDGLLERLEGSFAAQRRFVADASHELRTPLTTMRASLDVAVAKPDPVPAQTIALADRVRAELDQVDRLLDGLLTLARTQHGALSDRATVSLGRVVAAALDGRAADIADKALTVHADEVDDGAWTRGSRTLLSRMVGNVIDNAIVHNQRGGWIRVAATADRDTARLIVETGGDVLDQEQVALLTRPFQRLGTDRTGSDDGSGLGLSIVSAVAAAHGGGLDLRARPEGGLRVAVSLPLAAALTGAPA</sequence>
<dbReference type="CDD" id="cd00075">
    <property type="entry name" value="HATPase"/>
    <property type="match status" value="1"/>
</dbReference>
<keyword evidence="7 13" id="KW-0812">Transmembrane</keyword>
<feature type="domain" description="HAMP" evidence="15">
    <location>
        <begin position="97"/>
        <end position="150"/>
    </location>
</feature>
<dbReference type="EMBL" id="BONV01000005">
    <property type="protein sequence ID" value="GIG78745.1"/>
    <property type="molecule type" value="Genomic_DNA"/>
</dbReference>
<evidence type="ECO:0000256" key="10">
    <source>
        <dbReference type="ARBA" id="ARBA00023012"/>
    </source>
</evidence>
<keyword evidence="5" id="KW-0597">Phosphoprotein</keyword>
<dbReference type="SUPFAM" id="SSF158472">
    <property type="entry name" value="HAMP domain-like"/>
    <property type="match status" value="1"/>
</dbReference>
<dbReference type="SUPFAM" id="SSF55874">
    <property type="entry name" value="ATPase domain of HSP90 chaperone/DNA topoisomerase II/histidine kinase"/>
    <property type="match status" value="1"/>
</dbReference>
<dbReference type="CDD" id="cd06225">
    <property type="entry name" value="HAMP"/>
    <property type="match status" value="1"/>
</dbReference>
<dbReference type="AlphaFoldDB" id="A0A8J3M3Y5"/>
<keyword evidence="10" id="KW-0902">Two-component regulatory system</keyword>
<evidence type="ECO:0000256" key="2">
    <source>
        <dbReference type="ARBA" id="ARBA00004141"/>
    </source>
</evidence>
<dbReference type="InterPro" id="IPR003661">
    <property type="entry name" value="HisK_dim/P_dom"/>
</dbReference>
<evidence type="ECO:0000313" key="16">
    <source>
        <dbReference type="EMBL" id="GIG78745.1"/>
    </source>
</evidence>
<dbReference type="CDD" id="cd00082">
    <property type="entry name" value="HisKA"/>
    <property type="match status" value="1"/>
</dbReference>
<keyword evidence="12" id="KW-0175">Coiled coil</keyword>
<dbReference type="SMART" id="SM00304">
    <property type="entry name" value="HAMP"/>
    <property type="match status" value="1"/>
</dbReference>
<evidence type="ECO:0000256" key="8">
    <source>
        <dbReference type="ARBA" id="ARBA00022777"/>
    </source>
</evidence>
<protein>
    <recommendedName>
        <fullName evidence="4">histidine kinase</fullName>
        <ecNumber evidence="4">2.7.13.3</ecNumber>
    </recommendedName>
</protein>
<reference evidence="16 17" key="1">
    <citation type="submission" date="2021-01" db="EMBL/GenBank/DDBJ databases">
        <title>Whole genome shotgun sequence of Planotetraspora kaengkrachanensis NBRC 104272.</title>
        <authorList>
            <person name="Komaki H."/>
            <person name="Tamura T."/>
        </authorList>
    </citation>
    <scope>NUCLEOTIDE SEQUENCE [LARGE SCALE GENOMIC DNA]</scope>
    <source>
        <strain evidence="16 17">NBRC 104272</strain>
    </source>
</reference>
<dbReference type="SUPFAM" id="SSF47384">
    <property type="entry name" value="Homodimeric domain of signal transducing histidine kinase"/>
    <property type="match status" value="1"/>
</dbReference>
<dbReference type="InterPro" id="IPR004358">
    <property type="entry name" value="Sig_transdc_His_kin-like_C"/>
</dbReference>
<gene>
    <name evidence="16" type="ORF">Pka01_18720</name>
</gene>
<dbReference type="Pfam" id="PF00672">
    <property type="entry name" value="HAMP"/>
    <property type="match status" value="1"/>
</dbReference>
<dbReference type="PANTHER" id="PTHR45436">
    <property type="entry name" value="SENSOR HISTIDINE KINASE YKOH"/>
    <property type="match status" value="1"/>
</dbReference>
<dbReference type="Pfam" id="PF00512">
    <property type="entry name" value="HisKA"/>
    <property type="match status" value="1"/>
</dbReference>
<dbReference type="PROSITE" id="PS50109">
    <property type="entry name" value="HIS_KIN"/>
    <property type="match status" value="1"/>
</dbReference>
<dbReference type="InterPro" id="IPR050428">
    <property type="entry name" value="TCS_sensor_his_kinase"/>
</dbReference>
<keyword evidence="9 13" id="KW-1133">Transmembrane helix</keyword>
<dbReference type="InterPro" id="IPR003594">
    <property type="entry name" value="HATPase_dom"/>
</dbReference>
<dbReference type="InterPro" id="IPR036097">
    <property type="entry name" value="HisK_dim/P_sf"/>
</dbReference>
<evidence type="ECO:0000256" key="6">
    <source>
        <dbReference type="ARBA" id="ARBA00022679"/>
    </source>
</evidence>
<dbReference type="InterPro" id="IPR005467">
    <property type="entry name" value="His_kinase_dom"/>
</dbReference>
<evidence type="ECO:0000256" key="13">
    <source>
        <dbReference type="SAM" id="Phobius"/>
    </source>
</evidence>
<evidence type="ECO:0000259" key="15">
    <source>
        <dbReference type="PROSITE" id="PS50885"/>
    </source>
</evidence>
<dbReference type="Gene3D" id="3.30.565.10">
    <property type="entry name" value="Histidine kinase-like ATPase, C-terminal domain"/>
    <property type="match status" value="1"/>
</dbReference>
<dbReference type="Gene3D" id="1.10.287.130">
    <property type="match status" value="1"/>
</dbReference>
<evidence type="ECO:0000256" key="1">
    <source>
        <dbReference type="ARBA" id="ARBA00000085"/>
    </source>
</evidence>
<evidence type="ECO:0000256" key="9">
    <source>
        <dbReference type="ARBA" id="ARBA00022989"/>
    </source>
</evidence>
<dbReference type="Pfam" id="PF02518">
    <property type="entry name" value="HATPase_c"/>
    <property type="match status" value="1"/>
</dbReference>
<evidence type="ECO:0000313" key="17">
    <source>
        <dbReference type="Proteomes" id="UP000630097"/>
    </source>
</evidence>
<keyword evidence="8 16" id="KW-0418">Kinase</keyword>
<keyword evidence="6" id="KW-0808">Transferase</keyword>
<keyword evidence="17" id="KW-1185">Reference proteome</keyword>